<evidence type="ECO:0000256" key="3">
    <source>
        <dbReference type="ARBA" id="ARBA00012895"/>
    </source>
</evidence>
<evidence type="ECO:0000313" key="11">
    <source>
        <dbReference type="EMBL" id="OGZ69455.1"/>
    </source>
</evidence>
<evidence type="ECO:0000313" key="12">
    <source>
        <dbReference type="Proteomes" id="UP000178820"/>
    </source>
</evidence>
<dbReference type="Pfam" id="PF14890">
    <property type="entry name" value="Intein_splicing"/>
    <property type="match status" value="1"/>
</dbReference>
<dbReference type="NCBIfam" id="TIGR01445">
    <property type="entry name" value="intein_Nterm"/>
    <property type="match status" value="1"/>
</dbReference>
<dbReference type="GO" id="GO:0003677">
    <property type="term" value="F:DNA binding"/>
    <property type="evidence" value="ECO:0007669"/>
    <property type="project" value="UniProtKB-UniRule"/>
</dbReference>
<dbReference type="CDD" id="cd00081">
    <property type="entry name" value="Hint"/>
    <property type="match status" value="1"/>
</dbReference>
<keyword evidence="5 8" id="KW-0238">DNA-binding</keyword>
<dbReference type="NCBIfam" id="TIGR01063">
    <property type="entry name" value="gyrA"/>
    <property type="match status" value="1"/>
</dbReference>
<dbReference type="Proteomes" id="UP000178820">
    <property type="component" value="Unassembled WGS sequence"/>
</dbReference>
<feature type="domain" description="Topo IIA-type catalytic" evidence="10">
    <location>
        <begin position="60"/>
        <end position="918"/>
    </location>
</feature>
<comment type="caution">
    <text evidence="11">The sequence shown here is derived from an EMBL/GenBank/DDBJ whole genome shotgun (WGS) entry which is preliminary data.</text>
</comment>
<evidence type="ECO:0000256" key="5">
    <source>
        <dbReference type="ARBA" id="ARBA00023125"/>
    </source>
</evidence>
<evidence type="ECO:0000256" key="9">
    <source>
        <dbReference type="SAM" id="MobiDB-lite"/>
    </source>
</evidence>
<dbReference type="PROSITE" id="PS52040">
    <property type="entry name" value="TOPO_IIA"/>
    <property type="match status" value="1"/>
</dbReference>
<evidence type="ECO:0000256" key="6">
    <source>
        <dbReference type="ARBA" id="ARBA00023235"/>
    </source>
</evidence>
<comment type="catalytic activity">
    <reaction evidence="1">
        <text>ATP-dependent breakage, passage and rejoining of double-stranded DNA.</text>
        <dbReference type="EC" id="5.6.2.2"/>
    </reaction>
</comment>
<dbReference type="SMART" id="SM00434">
    <property type="entry name" value="TOP4c"/>
    <property type="match status" value="1"/>
</dbReference>
<dbReference type="SMART" id="SM00306">
    <property type="entry name" value="HintN"/>
    <property type="match status" value="1"/>
</dbReference>
<dbReference type="PROSITE" id="PS50818">
    <property type="entry name" value="INTEIN_C_TER"/>
    <property type="match status" value="1"/>
</dbReference>
<dbReference type="InterPro" id="IPR003587">
    <property type="entry name" value="Hint_dom_N"/>
</dbReference>
<dbReference type="InterPro" id="IPR013757">
    <property type="entry name" value="Topo_IIA_A_a_sf"/>
</dbReference>
<keyword evidence="6" id="KW-0413">Isomerase</keyword>
<comment type="subunit">
    <text evidence="7">Heterotetramer composed of ParC and ParE.</text>
</comment>
<name>A0A1G2I3Z1_9BACT</name>
<dbReference type="CDD" id="cd00187">
    <property type="entry name" value="TOP4c"/>
    <property type="match status" value="1"/>
</dbReference>
<evidence type="ECO:0000256" key="1">
    <source>
        <dbReference type="ARBA" id="ARBA00000185"/>
    </source>
</evidence>
<dbReference type="NCBIfam" id="NF004043">
    <property type="entry name" value="PRK05560.1"/>
    <property type="match status" value="1"/>
</dbReference>
<keyword evidence="4" id="KW-0799">Topoisomerase</keyword>
<dbReference type="EMBL" id="MHOT01000010">
    <property type="protein sequence ID" value="OGZ69455.1"/>
    <property type="molecule type" value="Genomic_DNA"/>
</dbReference>
<dbReference type="InterPro" id="IPR013758">
    <property type="entry name" value="Topo_IIA_A/C_ab"/>
</dbReference>
<feature type="compositionally biased region" description="Basic and acidic residues" evidence="9">
    <location>
        <begin position="1"/>
        <end position="13"/>
    </location>
</feature>
<dbReference type="GO" id="GO:0006265">
    <property type="term" value="P:DNA topological change"/>
    <property type="evidence" value="ECO:0007669"/>
    <property type="project" value="InterPro"/>
</dbReference>
<gene>
    <name evidence="11" type="ORF">A3D44_03465</name>
</gene>
<accession>A0A1G2I3Z1</accession>
<dbReference type="InterPro" id="IPR035516">
    <property type="entry name" value="Gyrase/topoIV_suA_C"/>
</dbReference>
<dbReference type="Gene3D" id="1.10.268.10">
    <property type="entry name" value="Topoisomerase, domain 3"/>
    <property type="match status" value="1"/>
</dbReference>
<dbReference type="SUPFAM" id="SSF51294">
    <property type="entry name" value="Hedgehog/intein (Hint) domain"/>
    <property type="match status" value="1"/>
</dbReference>
<dbReference type="SUPFAM" id="SSF101904">
    <property type="entry name" value="GyrA/ParC C-terminal domain-like"/>
    <property type="match status" value="1"/>
</dbReference>
<dbReference type="InterPro" id="IPR006691">
    <property type="entry name" value="GyrA/parC_rep"/>
</dbReference>
<comment type="similarity">
    <text evidence="2">Belongs to the type II topoisomerase GyrA/ParC subunit family.</text>
</comment>
<evidence type="ECO:0000256" key="4">
    <source>
        <dbReference type="ARBA" id="ARBA00023029"/>
    </source>
</evidence>
<dbReference type="FunFam" id="3.30.1360.40:FF:000002">
    <property type="entry name" value="DNA gyrase subunit A"/>
    <property type="match status" value="1"/>
</dbReference>
<evidence type="ECO:0000256" key="7">
    <source>
        <dbReference type="ARBA" id="ARBA00063644"/>
    </source>
</evidence>
<sequence>MAKEKSEKEEPKKPARNASPSDASGDKLQAIGKVNKREIVDELKESYIDYAMSVIVARALPDVRDGLKPVHRKILYTMNELGLSASAKFRKCAAITGDCMAKYHPHGDTAIYDSLVRMAQDFNLRYPLVHGQGNFGCFTKDTKVKLTDGRDLSFGELIEEQKQGKNNFTYTIDKNGRVKIAKILNPRKTIENAKIMKVVLDNGEEIKCTLNHQFMQKDGSYKEAQDLEPGDSLMPLYFKLSERKDDINLGGYKMIFQPKLNVWSFVHVLADEFNIENNVYQKSKGRIRHHIDFNKLNNSPENIVRLGWKEHWQLHYTVASKRHKEDAVYREKIAQGRKHFWANTENRENYSERMSQRNVRNWQKTGYREKMKMFLSGMNKEFLKNHPERIKEISKTASATMKRLWQIPEYKQLFHSKIVASNKRRITNLTGKVKFLRICRYLSDNSIEINPENYERVRVEIFGGKSFTMWMTGFSKYFENNKNSLLFEMNKNHKVIRKEFLNESEDVYDFTIDKTHNFALAAGVFVHNSIDGDSAASMRYTEAKLSKLGEELMADIDMDTVNFMDNYDGTKREPTVLPSPLPQLLLNGSLGIAVGMATNIPPHNLTELVDSVVYLLDHPKAETPDLFEFIQGPDFPTGGIIYDQKEIISAYSQGKGSIIMRGKADIETKKDESEQIIITEIPYQVLKSGLVEEFANLVAEKKVEGIKDIKDLSDREGMRIVIDVKRGFQPQRILNRLYKFTNLQKTFHLNLLALVDGIQPEILSISDVLKYFIKHRQEVITRRTKFELEKCKARAHILEGLMIALHNIDAVIQTIKKSKDKEEAKVNLMKKFKLTELQSVAILEMRLQTLAGLERLKIEEELKAILERIKELLAILKSPEKLKGIIKKELEALKEKFGDPRRTRVVKGKLNEITEIDLVPLEETMVTLTTGGYIKRINPATYKIQKRGGKGIMGMKTMQDDIVEHFLTANTHDNLLFFTDSGKVFQTQVYEIPEGTRVARGRGLMNFLEVSDEEKVLSLVPMAKLKDSEARKEKFLVMVTKNGRIKKTSLDEFENVRKSGIIAIKLEKGDLLKKVVTTTGQDDIMLVTRQGIAIRFKEKDIRPMGRSAAGVKGIRLKKGDEVIGMDVITENPKPQIPNPKEGAFAKASASPKQYLLVVMENGYGKRTEVGQYKVQGRGGAGIKTAKITSKTGTIILSSILDDSADDEDLIVISQKGQVIRTATKSISQLGRATQGVRIMRLDQGDKVASGACLKE</sequence>
<protein>
    <recommendedName>
        <fullName evidence="3">DNA topoisomerase (ATP-hydrolyzing)</fullName>
        <ecNumber evidence="3">5.6.2.2</ecNumber>
    </recommendedName>
</protein>
<dbReference type="InterPro" id="IPR006141">
    <property type="entry name" value="Intein_N"/>
</dbReference>
<dbReference type="STRING" id="1802207.A3D44_03465"/>
<dbReference type="AlphaFoldDB" id="A0A1G2I3Z1"/>
<dbReference type="Pfam" id="PF00521">
    <property type="entry name" value="DNA_topoisoIV"/>
    <property type="match status" value="2"/>
</dbReference>
<evidence type="ECO:0000259" key="10">
    <source>
        <dbReference type="PROSITE" id="PS52040"/>
    </source>
</evidence>
<dbReference type="GO" id="GO:0009330">
    <property type="term" value="C:DNA topoisomerase type II (double strand cut, ATP-hydrolyzing) complex"/>
    <property type="evidence" value="ECO:0007669"/>
    <property type="project" value="TreeGrafter"/>
</dbReference>
<dbReference type="GO" id="GO:0005737">
    <property type="term" value="C:cytoplasm"/>
    <property type="evidence" value="ECO:0007669"/>
    <property type="project" value="TreeGrafter"/>
</dbReference>
<dbReference type="Gene3D" id="3.30.1360.40">
    <property type="match status" value="1"/>
</dbReference>
<dbReference type="Pfam" id="PF03989">
    <property type="entry name" value="DNA_gyraseA_C"/>
    <property type="match status" value="6"/>
</dbReference>
<dbReference type="Gene3D" id="3.90.199.10">
    <property type="entry name" value="Topoisomerase II, domain 5"/>
    <property type="match status" value="2"/>
</dbReference>
<dbReference type="InterPro" id="IPR050220">
    <property type="entry name" value="Type_II_DNA_Topoisomerases"/>
</dbReference>
<comment type="caution">
    <text evidence="8">Lacks conserved residue(s) required for the propagation of feature annotation.</text>
</comment>
<dbReference type="Gene3D" id="2.170.16.10">
    <property type="entry name" value="Hedgehog/Intein (Hint) domain"/>
    <property type="match status" value="1"/>
</dbReference>
<dbReference type="NCBIfam" id="TIGR01443">
    <property type="entry name" value="intein_Cterm"/>
    <property type="match status" value="1"/>
</dbReference>
<dbReference type="InterPro" id="IPR002205">
    <property type="entry name" value="Topo_IIA_dom_A"/>
</dbReference>
<dbReference type="InterPro" id="IPR030934">
    <property type="entry name" value="Intein_C"/>
</dbReference>
<evidence type="ECO:0000256" key="2">
    <source>
        <dbReference type="ARBA" id="ARBA00008263"/>
    </source>
</evidence>
<dbReference type="PANTHER" id="PTHR43493:SF5">
    <property type="entry name" value="DNA GYRASE SUBUNIT A, CHLOROPLASTIC_MITOCHONDRIAL"/>
    <property type="match status" value="1"/>
</dbReference>
<dbReference type="Gene3D" id="2.120.10.90">
    <property type="entry name" value="DNA gyrase/topoisomerase IV, subunit A, C-terminal"/>
    <property type="match status" value="1"/>
</dbReference>
<dbReference type="InterPro" id="IPR036844">
    <property type="entry name" value="Hint_dom_sf"/>
</dbReference>
<dbReference type="GO" id="GO:0016539">
    <property type="term" value="P:intein-mediated protein splicing"/>
    <property type="evidence" value="ECO:0007669"/>
    <property type="project" value="InterPro"/>
</dbReference>
<evidence type="ECO:0000256" key="8">
    <source>
        <dbReference type="PROSITE-ProRule" id="PRU01384"/>
    </source>
</evidence>
<dbReference type="PROSITE" id="PS50817">
    <property type="entry name" value="INTEIN_N_TER"/>
    <property type="match status" value="1"/>
</dbReference>
<dbReference type="PANTHER" id="PTHR43493">
    <property type="entry name" value="DNA GYRASE/TOPOISOMERASE SUBUNIT A"/>
    <property type="match status" value="1"/>
</dbReference>
<dbReference type="SUPFAM" id="SSF56719">
    <property type="entry name" value="Type II DNA topoisomerase"/>
    <property type="match status" value="2"/>
</dbReference>
<dbReference type="InterPro" id="IPR013760">
    <property type="entry name" value="Topo_IIA-like_dom_sf"/>
</dbReference>
<dbReference type="FunFam" id="2.120.10.90:FF:000005">
    <property type="entry name" value="DNA topoisomerase 4 subunit A"/>
    <property type="match status" value="1"/>
</dbReference>
<dbReference type="EC" id="5.6.2.2" evidence="3"/>
<reference evidence="11 12" key="1">
    <citation type="journal article" date="2016" name="Nat. Commun.">
        <title>Thousands of microbial genomes shed light on interconnected biogeochemical processes in an aquifer system.</title>
        <authorList>
            <person name="Anantharaman K."/>
            <person name="Brown C.T."/>
            <person name="Hug L.A."/>
            <person name="Sharon I."/>
            <person name="Castelle C.J."/>
            <person name="Probst A.J."/>
            <person name="Thomas B.C."/>
            <person name="Singh A."/>
            <person name="Wilkins M.J."/>
            <person name="Karaoz U."/>
            <person name="Brodie E.L."/>
            <person name="Williams K.H."/>
            <person name="Hubbard S.S."/>
            <person name="Banfield J.F."/>
        </authorList>
    </citation>
    <scope>NUCLEOTIDE SEQUENCE [LARGE SCALE GENOMIC DNA]</scope>
</reference>
<dbReference type="GO" id="GO:0003918">
    <property type="term" value="F:DNA topoisomerase type II (double strand cut, ATP-hydrolyzing) activity"/>
    <property type="evidence" value="ECO:0007669"/>
    <property type="project" value="UniProtKB-EC"/>
</dbReference>
<organism evidence="11 12">
    <name type="scientific">Candidatus Staskawiczbacteria bacterium RIFCSPHIGHO2_02_FULL_42_22</name>
    <dbReference type="NCBI Taxonomy" id="1802207"/>
    <lineage>
        <taxon>Bacteria</taxon>
        <taxon>Candidatus Staskawicziibacteriota</taxon>
    </lineage>
</organism>
<feature type="region of interest" description="Disordered" evidence="9">
    <location>
        <begin position="1"/>
        <end position="28"/>
    </location>
</feature>
<dbReference type="FunFam" id="1.10.268.10:FF:000001">
    <property type="entry name" value="DNA gyrase subunit A"/>
    <property type="match status" value="1"/>
</dbReference>
<dbReference type="GO" id="GO:0005524">
    <property type="term" value="F:ATP binding"/>
    <property type="evidence" value="ECO:0007669"/>
    <property type="project" value="InterPro"/>
</dbReference>
<proteinExistence type="inferred from homology"/>